<name>A0ABP4S254_9MICO</name>
<evidence type="ECO:0000313" key="3">
    <source>
        <dbReference type="Proteomes" id="UP001500596"/>
    </source>
</evidence>
<comment type="caution">
    <text evidence="2">The sequence shown here is derived from an EMBL/GenBank/DDBJ whole genome shotgun (WGS) entry which is preliminary data.</text>
</comment>
<keyword evidence="1" id="KW-0472">Membrane</keyword>
<dbReference type="EMBL" id="BAAAPK010000001">
    <property type="protein sequence ID" value="GAA1666188.1"/>
    <property type="molecule type" value="Genomic_DNA"/>
</dbReference>
<accession>A0ABP4S254</accession>
<proteinExistence type="predicted"/>
<evidence type="ECO:0000256" key="1">
    <source>
        <dbReference type="SAM" id="Phobius"/>
    </source>
</evidence>
<organism evidence="2 3">
    <name type="scientific">Microbacterium lacus</name>
    <dbReference type="NCBI Taxonomy" id="415217"/>
    <lineage>
        <taxon>Bacteria</taxon>
        <taxon>Bacillati</taxon>
        <taxon>Actinomycetota</taxon>
        <taxon>Actinomycetes</taxon>
        <taxon>Micrococcales</taxon>
        <taxon>Microbacteriaceae</taxon>
        <taxon>Microbacterium</taxon>
    </lineage>
</organism>
<keyword evidence="1" id="KW-1133">Transmembrane helix</keyword>
<reference evidence="3" key="1">
    <citation type="journal article" date="2019" name="Int. J. Syst. Evol. Microbiol.">
        <title>The Global Catalogue of Microorganisms (GCM) 10K type strain sequencing project: providing services to taxonomists for standard genome sequencing and annotation.</title>
        <authorList>
            <consortium name="The Broad Institute Genomics Platform"/>
            <consortium name="The Broad Institute Genome Sequencing Center for Infectious Disease"/>
            <person name="Wu L."/>
            <person name="Ma J."/>
        </authorList>
    </citation>
    <scope>NUCLEOTIDE SEQUENCE [LARGE SCALE GENOMIC DNA]</scope>
    <source>
        <strain evidence="3">JCM 15575</strain>
    </source>
</reference>
<sequence>MRNAWSGILAIVGGLWLIVLAGLPLYVFPAVDDVAPSDVALVLGPPMEERLALAAQLRDDGVVQRIVVSVQPAGGQTADDIPLCDEASVTCAVADPYSTRGETQLVDAGESVIVITSTPHVTRARYLFDKCHAGGVAVVAAGGPETFSAWASQYAYQSAAFVKAIAQPCP</sequence>
<feature type="transmembrane region" description="Helical" evidence="1">
    <location>
        <begin position="7"/>
        <end position="28"/>
    </location>
</feature>
<protein>
    <submittedName>
        <fullName evidence="2">YdcF family protein</fullName>
    </submittedName>
</protein>
<keyword evidence="3" id="KW-1185">Reference proteome</keyword>
<gene>
    <name evidence="2" type="ORF">GCM10009807_07910</name>
</gene>
<keyword evidence="1" id="KW-0812">Transmembrane</keyword>
<dbReference type="Proteomes" id="UP001500596">
    <property type="component" value="Unassembled WGS sequence"/>
</dbReference>
<evidence type="ECO:0000313" key="2">
    <source>
        <dbReference type="EMBL" id="GAA1666188.1"/>
    </source>
</evidence>